<gene>
    <name evidence="1" type="ORF">FA047_00465</name>
</gene>
<name>A0A4U1CSA8_9SPHI</name>
<keyword evidence="2" id="KW-1185">Reference proteome</keyword>
<dbReference type="Proteomes" id="UP000307244">
    <property type="component" value="Unassembled WGS sequence"/>
</dbReference>
<dbReference type="InterPro" id="IPR032299">
    <property type="entry name" value="DUF4843"/>
</dbReference>
<dbReference type="PROSITE" id="PS51257">
    <property type="entry name" value="PROKAR_LIPOPROTEIN"/>
    <property type="match status" value="1"/>
</dbReference>
<evidence type="ECO:0000313" key="2">
    <source>
        <dbReference type="Proteomes" id="UP000307244"/>
    </source>
</evidence>
<dbReference type="RefSeq" id="WP_136834029.1">
    <property type="nucleotide sequence ID" value="NZ_SWBQ01000001.1"/>
</dbReference>
<dbReference type="EMBL" id="SWBQ01000001">
    <property type="protein sequence ID" value="TKC08608.1"/>
    <property type="molecule type" value="Genomic_DNA"/>
</dbReference>
<organism evidence="1 2">
    <name type="scientific">Pedobacter frigoris</name>
    <dbReference type="NCBI Taxonomy" id="2571272"/>
    <lineage>
        <taxon>Bacteria</taxon>
        <taxon>Pseudomonadati</taxon>
        <taxon>Bacteroidota</taxon>
        <taxon>Sphingobacteriia</taxon>
        <taxon>Sphingobacteriales</taxon>
        <taxon>Sphingobacteriaceae</taxon>
        <taxon>Pedobacter</taxon>
    </lineage>
</organism>
<protein>
    <submittedName>
        <fullName evidence="1">DUF4843 domain-containing protein</fullName>
    </submittedName>
</protein>
<evidence type="ECO:0000313" key="1">
    <source>
        <dbReference type="EMBL" id="TKC08608.1"/>
    </source>
</evidence>
<dbReference type="OrthoDB" id="1094864at2"/>
<sequence>MKTIIKSHKINCLLCLATLVIGITSCSKELVYKNMPGIYIDKEKLTARDSTAYSFAEKSATLMLDTIYIPVKISGELSGTDRIVPLEANAAKTNATAGTHYQILPTVVKANELTARAAILVKRTPDQKTKQLRIYLEIVPNAEFPLAIANTKTNSTFNGEPSATYKPGYLIKLTDQILKPDTWDGSGSWFKYYFGAYSAVKFKFIIEVTGRTVWGDRARYGADAPTSAQLQVYYTKVITALYEYEKINGPMIDETGNQVTFPKI</sequence>
<proteinExistence type="predicted"/>
<reference evidence="1 2" key="1">
    <citation type="submission" date="2019-04" db="EMBL/GenBank/DDBJ databases">
        <title>Pedobacter sp. RP-3-15 sp. nov., isolated from Arctic soil.</title>
        <authorList>
            <person name="Dahal R.H."/>
            <person name="Kim D.-U."/>
        </authorList>
    </citation>
    <scope>NUCLEOTIDE SEQUENCE [LARGE SCALE GENOMIC DNA]</scope>
    <source>
        <strain evidence="1 2">RP-3-15</strain>
    </source>
</reference>
<comment type="caution">
    <text evidence="1">The sequence shown here is derived from an EMBL/GenBank/DDBJ whole genome shotgun (WGS) entry which is preliminary data.</text>
</comment>
<accession>A0A4U1CSA8</accession>
<dbReference type="Pfam" id="PF16132">
    <property type="entry name" value="DUF4843"/>
    <property type="match status" value="1"/>
</dbReference>
<dbReference type="AlphaFoldDB" id="A0A4U1CSA8"/>